<protein>
    <submittedName>
        <fullName evidence="2">Uncharacterized protein</fullName>
    </submittedName>
</protein>
<feature type="compositionally biased region" description="Polar residues" evidence="1">
    <location>
        <begin position="111"/>
        <end position="120"/>
    </location>
</feature>
<sequence length="173" mass="18539">MVSITKENLIEPLEFEIAQGPGHCDVIDAVDGKPCEPCSSPIAHDPVPAYSPPDCRARNSVPSFGRESSCGMPVGQNGVLTTDNAKNLNNKLIDELCAQLRIQHRNSSPYYTIANNSKSRLPSEGGGRPRLEESHGALDHIPKRMTEPSLGSTSGLGRSPAPISIVSCMSHRP</sequence>
<name>A0A2I0LDY5_PUNGR</name>
<dbReference type="GO" id="GO:0003676">
    <property type="term" value="F:nucleic acid binding"/>
    <property type="evidence" value="ECO:0007669"/>
    <property type="project" value="InterPro"/>
</dbReference>
<dbReference type="InterPro" id="IPR036397">
    <property type="entry name" value="RNaseH_sf"/>
</dbReference>
<keyword evidence="3" id="KW-1185">Reference proteome</keyword>
<feature type="compositionally biased region" description="Basic and acidic residues" evidence="1">
    <location>
        <begin position="127"/>
        <end position="146"/>
    </location>
</feature>
<organism evidence="2 3">
    <name type="scientific">Punica granatum</name>
    <name type="common">Pomegranate</name>
    <dbReference type="NCBI Taxonomy" id="22663"/>
    <lineage>
        <taxon>Eukaryota</taxon>
        <taxon>Viridiplantae</taxon>
        <taxon>Streptophyta</taxon>
        <taxon>Embryophyta</taxon>
        <taxon>Tracheophyta</taxon>
        <taxon>Spermatophyta</taxon>
        <taxon>Magnoliopsida</taxon>
        <taxon>eudicotyledons</taxon>
        <taxon>Gunneridae</taxon>
        <taxon>Pentapetalae</taxon>
        <taxon>rosids</taxon>
        <taxon>malvids</taxon>
        <taxon>Myrtales</taxon>
        <taxon>Lythraceae</taxon>
        <taxon>Punica</taxon>
    </lineage>
</organism>
<proteinExistence type="predicted"/>
<evidence type="ECO:0000313" key="2">
    <source>
        <dbReference type="EMBL" id="PKI78879.1"/>
    </source>
</evidence>
<reference evidence="2 3" key="1">
    <citation type="submission" date="2017-11" db="EMBL/GenBank/DDBJ databases">
        <title>De-novo sequencing of pomegranate (Punica granatum L.) genome.</title>
        <authorList>
            <person name="Akparov Z."/>
            <person name="Amiraslanov A."/>
            <person name="Hajiyeva S."/>
            <person name="Abbasov M."/>
            <person name="Kaur K."/>
            <person name="Hamwieh A."/>
            <person name="Solovyev V."/>
            <person name="Salamov A."/>
            <person name="Braich B."/>
            <person name="Kosarev P."/>
            <person name="Mahmoud A."/>
            <person name="Hajiyev E."/>
            <person name="Babayeva S."/>
            <person name="Izzatullayeva V."/>
            <person name="Mammadov A."/>
            <person name="Mammadov A."/>
            <person name="Sharifova S."/>
            <person name="Ojaghi J."/>
            <person name="Eynullazada K."/>
            <person name="Bayramov B."/>
            <person name="Abdulazimova A."/>
            <person name="Shahmuradov I."/>
        </authorList>
    </citation>
    <scope>NUCLEOTIDE SEQUENCE [LARGE SCALE GENOMIC DNA]</scope>
    <source>
        <strain evidence="3">cv. AG2017</strain>
        <tissue evidence="2">Leaf</tissue>
    </source>
</reference>
<comment type="caution">
    <text evidence="2">The sequence shown here is derived from an EMBL/GenBank/DDBJ whole genome shotgun (WGS) entry which is preliminary data.</text>
</comment>
<dbReference type="Gene3D" id="3.30.420.10">
    <property type="entry name" value="Ribonuclease H-like superfamily/Ribonuclease H"/>
    <property type="match status" value="1"/>
</dbReference>
<dbReference type="EMBL" id="PGOL01000032">
    <property type="protein sequence ID" value="PKI78879.1"/>
    <property type="molecule type" value="Genomic_DNA"/>
</dbReference>
<evidence type="ECO:0000313" key="3">
    <source>
        <dbReference type="Proteomes" id="UP000233551"/>
    </source>
</evidence>
<dbReference type="AlphaFoldDB" id="A0A2I0LDY5"/>
<evidence type="ECO:0000256" key="1">
    <source>
        <dbReference type="SAM" id="MobiDB-lite"/>
    </source>
</evidence>
<gene>
    <name evidence="2" type="ORF">CRG98_000740</name>
</gene>
<accession>A0A2I0LDY5</accession>
<feature type="region of interest" description="Disordered" evidence="1">
    <location>
        <begin position="111"/>
        <end position="173"/>
    </location>
</feature>
<dbReference type="Proteomes" id="UP000233551">
    <property type="component" value="Unassembled WGS sequence"/>
</dbReference>